<evidence type="ECO:0000256" key="1">
    <source>
        <dbReference type="SAM" id="Phobius"/>
    </source>
</evidence>
<gene>
    <name evidence="2" type="ORF">T9R20_06240</name>
</gene>
<keyword evidence="1" id="KW-1133">Transmembrane helix</keyword>
<feature type="transmembrane region" description="Helical" evidence="1">
    <location>
        <begin position="12"/>
        <end position="39"/>
    </location>
</feature>
<dbReference type="RefSeq" id="WP_322411667.1">
    <property type="nucleotide sequence ID" value="NZ_CP139779.1"/>
</dbReference>
<keyword evidence="3" id="KW-1185">Reference proteome</keyword>
<dbReference type="EMBL" id="CP139779">
    <property type="protein sequence ID" value="WQB71553.1"/>
    <property type="molecule type" value="Genomic_DNA"/>
</dbReference>
<dbReference type="Proteomes" id="UP001324533">
    <property type="component" value="Chromosome"/>
</dbReference>
<accession>A0ABZ0VF39</accession>
<evidence type="ECO:0000313" key="3">
    <source>
        <dbReference type="Proteomes" id="UP001324533"/>
    </source>
</evidence>
<sequence>MPLTRRTRTLLSWLPAALLVVIIGAIVVGTFTLQASWWAEDDPEASADQKASDGGSMLTDAGFDYVNVEGVLRVRVGEGALPASDLGLRANETKDAEFRRPVQALIAAGDDVHVIDNVITATAVASSDRLAEVTVGIDGAGSWRGAIEGLRARAAEFGWDAAQFEGLDERLLEFNSTGSGEVFEVQIGPGQDADTTVTATVTFSREGGATTVALSFAPPA</sequence>
<proteinExistence type="predicted"/>
<evidence type="ECO:0000313" key="2">
    <source>
        <dbReference type="EMBL" id="WQB71553.1"/>
    </source>
</evidence>
<keyword evidence="1" id="KW-0812">Transmembrane</keyword>
<reference evidence="2 3" key="1">
    <citation type="submission" date="2023-06" db="EMBL/GenBank/DDBJ databases">
        <title>Rock-solubilizing bacteria, Microbacterium invictum, promotes re-establishment of vegetation in rocky wasteland by accelerating rock bio-weathering and reshaping soil bacterial community.</title>
        <authorList>
            <person name="Liu C."/>
        </authorList>
    </citation>
    <scope>NUCLEOTIDE SEQUENCE [LARGE SCALE GENOMIC DNA]</scope>
    <source>
        <strain evidence="2 3">X-18</strain>
    </source>
</reference>
<keyword evidence="1" id="KW-0472">Membrane</keyword>
<protein>
    <submittedName>
        <fullName evidence="2">Uncharacterized protein</fullName>
    </submittedName>
</protein>
<organism evidence="2 3">
    <name type="scientific">Microbacterium invictum</name>
    <dbReference type="NCBI Taxonomy" id="515415"/>
    <lineage>
        <taxon>Bacteria</taxon>
        <taxon>Bacillati</taxon>
        <taxon>Actinomycetota</taxon>
        <taxon>Actinomycetes</taxon>
        <taxon>Micrococcales</taxon>
        <taxon>Microbacteriaceae</taxon>
        <taxon>Microbacterium</taxon>
    </lineage>
</organism>
<name>A0ABZ0VF39_9MICO</name>